<feature type="domain" description="LysM" evidence="4">
    <location>
        <begin position="237"/>
        <end position="293"/>
    </location>
</feature>
<feature type="region of interest" description="Disordered" evidence="2">
    <location>
        <begin position="268"/>
        <end position="400"/>
    </location>
</feature>
<keyword evidence="3" id="KW-0472">Membrane</keyword>
<dbReference type="InterPro" id="IPR018392">
    <property type="entry name" value="LysM"/>
</dbReference>
<dbReference type="InterPro" id="IPR052196">
    <property type="entry name" value="Bact_Kbp"/>
</dbReference>
<evidence type="ECO:0000256" key="1">
    <source>
        <dbReference type="ARBA" id="ARBA00023012"/>
    </source>
</evidence>
<dbReference type="CDD" id="cd00118">
    <property type="entry name" value="LysM"/>
    <property type="match status" value="1"/>
</dbReference>
<dbReference type="Pfam" id="PF01476">
    <property type="entry name" value="LysM"/>
    <property type="match status" value="2"/>
</dbReference>
<feature type="compositionally biased region" description="Low complexity" evidence="2">
    <location>
        <begin position="386"/>
        <end position="400"/>
    </location>
</feature>
<dbReference type="InterPro" id="IPR011990">
    <property type="entry name" value="TPR-like_helical_dom_sf"/>
</dbReference>
<reference evidence="5 6" key="1">
    <citation type="submission" date="2021-08" db="EMBL/GenBank/DDBJ databases">
        <title>Streptomyces sp. PTM05 isolated from lichen.</title>
        <authorList>
            <person name="Somphong A."/>
            <person name="Phongsopitanun W."/>
            <person name="Tanasupawat S."/>
        </authorList>
    </citation>
    <scope>NUCLEOTIDE SEQUENCE [LARGE SCALE GENOMIC DNA]</scope>
    <source>
        <strain evidence="5 6">Ptm05</strain>
    </source>
</reference>
<keyword evidence="1" id="KW-0902">Two-component regulatory system</keyword>
<proteinExistence type="predicted"/>
<feature type="transmembrane region" description="Helical" evidence="3">
    <location>
        <begin position="101"/>
        <end position="122"/>
    </location>
</feature>
<feature type="region of interest" description="Disordered" evidence="2">
    <location>
        <begin position="142"/>
        <end position="162"/>
    </location>
</feature>
<dbReference type="Gene3D" id="1.25.40.10">
    <property type="entry name" value="Tetratricopeptide repeat domain"/>
    <property type="match status" value="1"/>
</dbReference>
<dbReference type="InterPro" id="IPR036388">
    <property type="entry name" value="WH-like_DNA-bd_sf"/>
</dbReference>
<gene>
    <name evidence="5" type="ORF">K7472_30995</name>
</gene>
<sequence length="1145" mass="119302">MAAHPLRIVSALLRSALALAVLGTALFAAPYAILRWGSLPHSLPTISGVQQFLSGPADDSLLQTAITLVGLAAWACFALSVVLELAALLRHQAAPRLRGLGAFQGAAGFLIGSIVLLAPTAASAATLTATSAAAAAHHATTVTAPGGTSAPRTGTTAVRHTTTRAETTLWDLADTHLGDGLRWRQIADLNPQLAEGPIPAGTVVRLPADSTTPPPPSGNTPRTDDETTAARAPSPTTHYIVRTGDDLSDIAQDKLGDASRWQQIFRLNEGEQQPGGARFTDPDLIYPGQNLALPGAAATAPEAPPATADHTPAPEHHASPAPSTSASATSPSLPRQHGGASTPEHQTAPATPTSTPTPPAGTPTPSAAVPSLSEPTSTATATPDLAHSPAPATASTARTGAARPVNDRLMLLLGGGLLAASILTALGARRIWQQRSRRPGHRIAMPTGSAAATETALRAAEDPTGTTLIDAALRTAAVHLADDRRELPDLAAIVYGPRDGLTLHLATPAPPVMPFTAEPEDQTRWHCPPDTEELLDATRTDDVDAPYPSLVAIGGNDEGHTVLIDLEHHGTVRVTGSGRRDVMRALAVDLATSVLADCLEATVTGPVCPGLAALVPERLTEAADPATAVRQFSARHAAQQKALSAVGSDGMRAARTGGDNEASWTPHLLLADHDFDQDTWQHLTTVTEARPRTASAIVTTSDTNTAALGAGWQVVCDGSPVTVPGTTVSFIPLALTDTDYADIMQALSTTTEPDLPAPHAQTSAPETIAPPDGAPAAATAPAESQHEADRLRYPAQDGEPVLAWADDSGEEGEDLIAQLAGDLEDPGLDDQDADGTEFANDDGTLPTAAAIEVRTPDDYELARSAEPPVANAPVAAAALVPAEPAEPGPVAVSAEEADEPSARQEEAGLMIRVLGPVEVTGAGGTIDSRYRRTSTELAAWMVLNPGSDHHALDEAIWPGKTVSRGTRNPAISRLRTWLGTNEAGQDHLPKVATNPDVRYRLATSARCDWLLFQHLAATGTDDSLRAALELVRGRPFAGVPARHYVWAEPLIQEMIAAIVDAAADLGASRLEMCDPRGALWAASKGLDAAPEMEVLHRIAFRAHHALGDHQGLERAIQRLENLLFDLQTDMDNETSGLLHQLATLA</sequence>
<dbReference type="PANTHER" id="PTHR34700">
    <property type="entry name" value="POTASSIUM BINDING PROTEIN KBP"/>
    <property type="match status" value="1"/>
</dbReference>
<dbReference type="InterPro" id="IPR005158">
    <property type="entry name" value="BTAD"/>
</dbReference>
<feature type="region of interest" description="Disordered" evidence="2">
    <location>
        <begin position="751"/>
        <end position="787"/>
    </location>
</feature>
<dbReference type="PANTHER" id="PTHR34700:SF4">
    <property type="entry name" value="PHAGE-LIKE ELEMENT PBSX PROTEIN XKDP"/>
    <property type="match status" value="1"/>
</dbReference>
<feature type="compositionally biased region" description="Low complexity" evidence="2">
    <location>
        <begin position="296"/>
        <end position="311"/>
    </location>
</feature>
<accession>A0ABS7R1C2</accession>
<name>A0ABS7R1C2_9ACTN</name>
<feature type="transmembrane region" description="Helical" evidence="3">
    <location>
        <begin position="65"/>
        <end position="89"/>
    </location>
</feature>
<dbReference type="Gene3D" id="3.10.350.10">
    <property type="entry name" value="LysM domain"/>
    <property type="match status" value="1"/>
</dbReference>
<evidence type="ECO:0000313" key="5">
    <source>
        <dbReference type="EMBL" id="MBY8889241.1"/>
    </source>
</evidence>
<dbReference type="PROSITE" id="PS51782">
    <property type="entry name" value="LYSM"/>
    <property type="match status" value="1"/>
</dbReference>
<dbReference type="EMBL" id="JAINVZ010000038">
    <property type="protein sequence ID" value="MBY8889241.1"/>
    <property type="molecule type" value="Genomic_DNA"/>
</dbReference>
<keyword evidence="3" id="KW-1133">Transmembrane helix</keyword>
<dbReference type="RefSeq" id="WP_222982389.1">
    <property type="nucleotide sequence ID" value="NZ_JAINVZ010000038.1"/>
</dbReference>
<feature type="compositionally biased region" description="Low complexity" evidence="2">
    <location>
        <begin position="769"/>
        <end position="782"/>
    </location>
</feature>
<evidence type="ECO:0000259" key="4">
    <source>
        <dbReference type="PROSITE" id="PS51782"/>
    </source>
</evidence>
<evidence type="ECO:0000256" key="3">
    <source>
        <dbReference type="SAM" id="Phobius"/>
    </source>
</evidence>
<feature type="region of interest" description="Disordered" evidence="2">
    <location>
        <begin position="194"/>
        <end position="240"/>
    </location>
</feature>
<feature type="transmembrane region" description="Helical" evidence="3">
    <location>
        <begin position="12"/>
        <end position="34"/>
    </location>
</feature>
<feature type="compositionally biased region" description="Low complexity" evidence="2">
    <location>
        <begin position="319"/>
        <end position="332"/>
    </location>
</feature>
<dbReference type="Proteomes" id="UP001198565">
    <property type="component" value="Unassembled WGS sequence"/>
</dbReference>
<comment type="caution">
    <text evidence="5">The sequence shown here is derived from an EMBL/GenBank/DDBJ whole genome shotgun (WGS) entry which is preliminary data.</text>
</comment>
<evidence type="ECO:0000313" key="6">
    <source>
        <dbReference type="Proteomes" id="UP001198565"/>
    </source>
</evidence>
<dbReference type="SMART" id="SM01043">
    <property type="entry name" value="BTAD"/>
    <property type="match status" value="1"/>
</dbReference>
<keyword evidence="3" id="KW-0812">Transmembrane</keyword>
<dbReference type="InterPro" id="IPR036779">
    <property type="entry name" value="LysM_dom_sf"/>
</dbReference>
<dbReference type="Gene3D" id="1.10.10.10">
    <property type="entry name" value="Winged helix-like DNA-binding domain superfamily/Winged helix DNA-binding domain"/>
    <property type="match status" value="1"/>
</dbReference>
<evidence type="ECO:0000256" key="2">
    <source>
        <dbReference type="SAM" id="MobiDB-lite"/>
    </source>
</evidence>
<organism evidence="5 6">
    <name type="scientific">Streptantibioticus parmotrematis</name>
    <dbReference type="NCBI Taxonomy" id="2873249"/>
    <lineage>
        <taxon>Bacteria</taxon>
        <taxon>Bacillati</taxon>
        <taxon>Actinomycetota</taxon>
        <taxon>Actinomycetes</taxon>
        <taxon>Kitasatosporales</taxon>
        <taxon>Streptomycetaceae</taxon>
        <taxon>Streptantibioticus</taxon>
    </lineage>
</organism>
<protein>
    <submittedName>
        <fullName evidence="5">LysM peptidoglycan-binding domain-containing protein</fullName>
    </submittedName>
</protein>
<keyword evidence="6" id="KW-1185">Reference proteome</keyword>